<organism evidence="4">
    <name type="scientific">Rodentolepis nana</name>
    <name type="common">Dwarf tapeworm</name>
    <name type="synonym">Hymenolepis nana</name>
    <dbReference type="NCBI Taxonomy" id="102285"/>
    <lineage>
        <taxon>Eukaryota</taxon>
        <taxon>Metazoa</taxon>
        <taxon>Spiralia</taxon>
        <taxon>Lophotrochozoa</taxon>
        <taxon>Platyhelminthes</taxon>
        <taxon>Cestoda</taxon>
        <taxon>Eucestoda</taxon>
        <taxon>Cyclophyllidea</taxon>
        <taxon>Hymenolepididae</taxon>
        <taxon>Rodentolepis</taxon>
    </lineage>
</organism>
<reference evidence="4" key="1">
    <citation type="submission" date="2017-02" db="UniProtKB">
        <authorList>
            <consortium name="WormBaseParasite"/>
        </authorList>
    </citation>
    <scope>IDENTIFICATION</scope>
</reference>
<accession>A0A0R3TMJ4</accession>
<feature type="signal peptide" evidence="1">
    <location>
        <begin position="1"/>
        <end position="15"/>
    </location>
</feature>
<evidence type="ECO:0000313" key="3">
    <source>
        <dbReference type="Proteomes" id="UP000278807"/>
    </source>
</evidence>
<sequence>MLGLASLLLLAPSWAFCSEIGKSDLTSQERQWLINFHHSQREQVKPPASNMMYMNYSMDLEDLAASMLSSCKILEINGTNMGNYSWNLAFSLKETPSVKEFASAWAHQKRHFENSPNGTCSYCGEYKKAMPTLAVLLQSGDPESITDSGNWQTDSPYLQGSSCSGCGINVTCTQSQCDLNPQSRNRLGVMFWGFVAAFFFTFFD</sequence>
<feature type="chain" id="PRO_5043131925" evidence="1">
    <location>
        <begin position="16"/>
        <end position="204"/>
    </location>
</feature>
<dbReference type="STRING" id="102285.A0A0R3TMJ4"/>
<proteinExistence type="predicted"/>
<gene>
    <name evidence="2" type="ORF">HNAJ_LOCUS8536</name>
</gene>
<dbReference type="Proteomes" id="UP000278807">
    <property type="component" value="Unassembled WGS sequence"/>
</dbReference>
<evidence type="ECO:0000256" key="1">
    <source>
        <dbReference type="SAM" id="SignalP"/>
    </source>
</evidence>
<dbReference type="Gene3D" id="3.40.33.10">
    <property type="entry name" value="CAP"/>
    <property type="match status" value="1"/>
</dbReference>
<keyword evidence="3" id="KW-1185">Reference proteome</keyword>
<dbReference type="EMBL" id="UZAE01012316">
    <property type="protein sequence ID" value="VDO04526.1"/>
    <property type="molecule type" value="Genomic_DNA"/>
</dbReference>
<name>A0A0R3TMJ4_RODNA</name>
<keyword evidence="1" id="KW-0732">Signal</keyword>
<dbReference type="InterPro" id="IPR035940">
    <property type="entry name" value="CAP_sf"/>
</dbReference>
<dbReference type="WBParaSite" id="HNAJ_0000854001-mRNA-1">
    <property type="protein sequence ID" value="HNAJ_0000854001-mRNA-1"/>
    <property type="gene ID" value="HNAJ_0000854001"/>
</dbReference>
<dbReference type="SUPFAM" id="SSF55797">
    <property type="entry name" value="PR-1-like"/>
    <property type="match status" value="1"/>
</dbReference>
<evidence type="ECO:0000313" key="2">
    <source>
        <dbReference type="EMBL" id="VDO04526.1"/>
    </source>
</evidence>
<dbReference type="AlphaFoldDB" id="A0A0R3TMJ4"/>
<reference evidence="2 3" key="2">
    <citation type="submission" date="2018-11" db="EMBL/GenBank/DDBJ databases">
        <authorList>
            <consortium name="Pathogen Informatics"/>
        </authorList>
    </citation>
    <scope>NUCLEOTIDE SEQUENCE [LARGE SCALE GENOMIC DNA]</scope>
</reference>
<evidence type="ECO:0000313" key="4">
    <source>
        <dbReference type="WBParaSite" id="HNAJ_0000854001-mRNA-1"/>
    </source>
</evidence>
<protein>
    <submittedName>
        <fullName evidence="4">SCP domain-containing protein</fullName>
    </submittedName>
</protein>
<dbReference type="OrthoDB" id="674273at2759"/>